<gene>
    <name evidence="9" type="ORF">SCAR479_06778</name>
</gene>
<dbReference type="CDD" id="cd04433">
    <property type="entry name" value="AFD_class_I"/>
    <property type="match status" value="1"/>
</dbReference>
<dbReference type="InterPro" id="IPR029063">
    <property type="entry name" value="SAM-dependent_MTases_sf"/>
</dbReference>
<evidence type="ECO:0000259" key="5">
    <source>
        <dbReference type="Pfam" id="PF00501"/>
    </source>
</evidence>
<keyword evidence="2" id="KW-0596">Phosphopantetheine</keyword>
<proteinExistence type="inferred from homology"/>
<evidence type="ECO:0000256" key="3">
    <source>
        <dbReference type="ARBA" id="ARBA00022553"/>
    </source>
</evidence>
<dbReference type="Pfam" id="PF00501">
    <property type="entry name" value="AMP-binding"/>
    <property type="match status" value="1"/>
</dbReference>
<evidence type="ECO:0000256" key="2">
    <source>
        <dbReference type="ARBA" id="ARBA00022450"/>
    </source>
</evidence>
<dbReference type="InterPro" id="IPR023213">
    <property type="entry name" value="CAT-like_dom_sf"/>
</dbReference>
<dbReference type="Pfam" id="PF13649">
    <property type="entry name" value="Methyltransf_25"/>
    <property type="match status" value="1"/>
</dbReference>
<dbReference type="InterPro" id="IPR009081">
    <property type="entry name" value="PP-bd_ACP"/>
</dbReference>
<evidence type="ECO:0000259" key="6">
    <source>
        <dbReference type="Pfam" id="PF00550"/>
    </source>
</evidence>
<evidence type="ECO:0000313" key="9">
    <source>
        <dbReference type="EMBL" id="KAK9776455.1"/>
    </source>
</evidence>
<dbReference type="InterPro" id="IPR036736">
    <property type="entry name" value="ACP-like_sf"/>
</dbReference>
<dbReference type="InterPro" id="IPR001242">
    <property type="entry name" value="Condensation_dom"/>
</dbReference>
<dbReference type="SUPFAM" id="SSF53335">
    <property type="entry name" value="S-adenosyl-L-methionine-dependent methyltransferases"/>
    <property type="match status" value="1"/>
</dbReference>
<dbReference type="InterPro" id="IPR020845">
    <property type="entry name" value="AMP-binding_CS"/>
</dbReference>
<dbReference type="PANTHER" id="PTHR43201:SF5">
    <property type="entry name" value="MEDIUM-CHAIN ACYL-COA LIGASE ACSF2, MITOCHONDRIAL"/>
    <property type="match status" value="1"/>
</dbReference>
<dbReference type="Gene3D" id="3.30.300.30">
    <property type="match status" value="1"/>
</dbReference>
<sequence length="1422" mass="156285">MSVKVAASGLSEAIGDSHHAEPAVLQRLKTAASRNDKRLAVVSTYQQADLYGISTNKAGHEYLRWSYAELEVAVHKFVSSLSHLGIREGERIATFLPNGVEFLVAYWAALRLHCPFVPFNPKSLENQDEAEYLLKTADVSVVLIQDTSGSRIVDSIQDKGHSLRLKIALSGELPNATWTPFASMLKRDDSSFQLSSQDHEETSDQLIAILFTSGTTSRPKGVPHTNTTINAFCRNLSLGTCSPLHVFCSVLPNNHAMGFFFPLHYLMHGGTVVFSSPVFDSLAMIKALEVERVTHTAIVPTVLHALIEAIDTRKNPLDSSLLDVCLSGSSVTSENVRQSLSILKSRGVSTGFGMTEGSPVWTGPRQDPADLLLGDSVISGTVVPGARVRICAPGSQTILPRGQAGEVHQSGPGTIKYYLGGQRGVEQFYQDEQGQVWFITGDQGIMHPDGRFSITGRYKDVIIRGGENIASAAIEAVISPYCRGQGCVVGAPDAIAGEVPVLILPEAHISADGEMRKAVLDHLGAIFVPERTFTLGQLGLEDFPKTTSGKIQKSQLAARVRALVDEAVVTGPSTLNDPTGNQLLVAYHRSSGVPIDNLDVNTPVRQFADSITLMRVREYLRKAIGRTISMQDMVDNPTISAQMKLLQRQIPVPTGRRQINQSPLQRPDREELAILFGGQQAAEGMIRTISQVVEAKRLNWSQVSSVIPVHDYLQVLLDSNIIDTWNFTIAVSTKESNAEVSSVSPMHLSEVPADQMAAQKLRTALRKALANNPILTSFVVRDLDGNAYYITLNSDDVLWDLCISDHGVVETTAEIDQMTMDFVAPDMSKVPGPLIFCLLVHVKETNSMTVLFHIHHIVQDASSFRLFLEDLNEALTYPDRSLDQHMSFKMWSDSYLYLRQSPAATNSVRFHVDRLSDLHTHRAAIYPPARLPRQANTSTPDGLDYGFDAPELIQLREEYPDISAAIILKTAMALVNVHRTGHSHAAFCNFEAGRRQFPFVPRALQESAPEAFEVSDINGPVMQAVCNLIEVRRHETVIDMLHRMGQDQDDLTKHAHAPLRRIIEELNIGGNGAGDAIVDVHRAQFTTWVPGLLGDYEKLQVAKLAIRCAAGLVVVAGLGGDTATTYLLSLRWDEANYSREETAEFVNDLQIAVRWIIATENREREIRECLDFLVKDYDNQGGRYSDYATEIPFAKIETELFRIALGDCAGLTVLDLGGGSGLKAREAIDGGAAAVDVVDISVEMMRAGQEVEKPLGRERIAWHAGDVARDLTHLPLRSSYDLVLVGWTFDHAHDLAEYEGMWRNAAAYLKPGGRFIGVRVGDPQGASWDGRYGTLTSAFEEAGDVLNYRYALLLDPPLEFEASSLKLSMEGSTELPEKYGFNEFSSVAPEDTSVVKADPGFWEPFVNNPGFVVFQARKKSDE</sequence>
<evidence type="ECO:0000256" key="4">
    <source>
        <dbReference type="ARBA" id="ARBA00022598"/>
    </source>
</evidence>
<accession>A0ABR2XS99</accession>
<dbReference type="PROSITE" id="PS00455">
    <property type="entry name" value="AMP_BINDING"/>
    <property type="match status" value="1"/>
</dbReference>
<organism evidence="9 10">
    <name type="scientific">Seiridium cardinale</name>
    <dbReference type="NCBI Taxonomy" id="138064"/>
    <lineage>
        <taxon>Eukaryota</taxon>
        <taxon>Fungi</taxon>
        <taxon>Dikarya</taxon>
        <taxon>Ascomycota</taxon>
        <taxon>Pezizomycotina</taxon>
        <taxon>Sordariomycetes</taxon>
        <taxon>Xylariomycetidae</taxon>
        <taxon>Amphisphaeriales</taxon>
        <taxon>Sporocadaceae</taxon>
        <taxon>Seiridium</taxon>
    </lineage>
</organism>
<dbReference type="InterPro" id="IPR041698">
    <property type="entry name" value="Methyltransf_25"/>
</dbReference>
<evidence type="ECO:0000259" key="8">
    <source>
        <dbReference type="Pfam" id="PF13649"/>
    </source>
</evidence>
<dbReference type="SUPFAM" id="SSF56801">
    <property type="entry name" value="Acetyl-CoA synthetase-like"/>
    <property type="match status" value="1"/>
</dbReference>
<name>A0ABR2XS99_9PEZI</name>
<dbReference type="EMBL" id="JARVKM010000027">
    <property type="protein sequence ID" value="KAK9776455.1"/>
    <property type="molecule type" value="Genomic_DNA"/>
</dbReference>
<feature type="domain" description="AMP-dependent synthetase/ligase" evidence="5">
    <location>
        <begin position="43"/>
        <end position="419"/>
    </location>
</feature>
<dbReference type="Proteomes" id="UP001465668">
    <property type="component" value="Unassembled WGS sequence"/>
</dbReference>
<dbReference type="InterPro" id="IPR045851">
    <property type="entry name" value="AMP-bd_C_sf"/>
</dbReference>
<feature type="domain" description="Methyltransferase" evidence="8">
    <location>
        <begin position="1213"/>
        <end position="1313"/>
    </location>
</feature>
<dbReference type="SUPFAM" id="SSF47336">
    <property type="entry name" value="ACP-like"/>
    <property type="match status" value="1"/>
</dbReference>
<evidence type="ECO:0000256" key="1">
    <source>
        <dbReference type="ARBA" id="ARBA00006432"/>
    </source>
</evidence>
<protein>
    <submittedName>
        <fullName evidence="9">Acyl- synthetase family member 2 mitochondrial</fullName>
    </submittedName>
</protein>
<comment type="similarity">
    <text evidence="1">Belongs to the ATP-dependent AMP-binding enzyme family.</text>
</comment>
<keyword evidence="10" id="KW-1185">Reference proteome</keyword>
<keyword evidence="3" id="KW-0597">Phosphoprotein</keyword>
<feature type="domain" description="Condensation" evidence="7">
    <location>
        <begin position="755"/>
        <end position="1071"/>
    </location>
</feature>
<evidence type="ECO:0000259" key="7">
    <source>
        <dbReference type="Pfam" id="PF00668"/>
    </source>
</evidence>
<dbReference type="Pfam" id="PF00668">
    <property type="entry name" value="Condensation"/>
    <property type="match status" value="1"/>
</dbReference>
<evidence type="ECO:0000313" key="10">
    <source>
        <dbReference type="Proteomes" id="UP001465668"/>
    </source>
</evidence>
<dbReference type="InterPro" id="IPR000873">
    <property type="entry name" value="AMP-dep_synth/lig_dom"/>
</dbReference>
<dbReference type="Pfam" id="PF00550">
    <property type="entry name" value="PP-binding"/>
    <property type="match status" value="1"/>
</dbReference>
<comment type="caution">
    <text evidence="9">The sequence shown here is derived from an EMBL/GenBank/DDBJ whole genome shotgun (WGS) entry which is preliminary data.</text>
</comment>
<dbReference type="Gene3D" id="3.30.559.10">
    <property type="entry name" value="Chloramphenicol acetyltransferase-like domain"/>
    <property type="match status" value="1"/>
</dbReference>
<dbReference type="SUPFAM" id="SSF52777">
    <property type="entry name" value="CoA-dependent acyltransferases"/>
    <property type="match status" value="2"/>
</dbReference>
<dbReference type="PANTHER" id="PTHR43201">
    <property type="entry name" value="ACYL-COA SYNTHETASE"/>
    <property type="match status" value="1"/>
</dbReference>
<dbReference type="Gene3D" id="3.40.50.150">
    <property type="entry name" value="Vaccinia Virus protein VP39"/>
    <property type="match status" value="1"/>
</dbReference>
<dbReference type="InterPro" id="IPR042099">
    <property type="entry name" value="ANL_N_sf"/>
</dbReference>
<dbReference type="Gene3D" id="3.30.559.30">
    <property type="entry name" value="Nonribosomal peptide synthetase, condensation domain"/>
    <property type="match status" value="1"/>
</dbReference>
<dbReference type="CDD" id="cd02440">
    <property type="entry name" value="AdoMet_MTases"/>
    <property type="match status" value="1"/>
</dbReference>
<keyword evidence="4" id="KW-0436">Ligase</keyword>
<feature type="domain" description="Carrier" evidence="6">
    <location>
        <begin position="592"/>
        <end position="642"/>
    </location>
</feature>
<dbReference type="Gene3D" id="3.40.50.12780">
    <property type="entry name" value="N-terminal domain of ligase-like"/>
    <property type="match status" value="1"/>
</dbReference>
<reference evidence="9 10" key="1">
    <citation type="submission" date="2024-02" db="EMBL/GenBank/DDBJ databases">
        <title>First draft genome assembly of two strains of Seiridium cardinale.</title>
        <authorList>
            <person name="Emiliani G."/>
            <person name="Scali E."/>
        </authorList>
    </citation>
    <scope>NUCLEOTIDE SEQUENCE [LARGE SCALE GENOMIC DNA]</scope>
    <source>
        <strain evidence="9 10">BM-138-000479</strain>
    </source>
</reference>